<proteinExistence type="predicted"/>
<dbReference type="Gene3D" id="3.40.50.10400">
    <property type="entry name" value="Hypothetical protein PA1492"/>
    <property type="match status" value="1"/>
</dbReference>
<name>A0A8S5QD96_9CAUD</name>
<sequence>MEIDPKRNAEHYMDPTAYEAIRNIEPEKFPFRPLVYICSPYSGDVEGNTKSARAYCRYAVNQGCIPLAPHLYFPQFMDDRTERSLALFMDIVLLSKCAELWVFGETISEGMQKEIRYARRKGKLVKYFSEVT</sequence>
<dbReference type="Pfam" id="PF24963">
    <property type="entry name" value="DUF7768"/>
    <property type="match status" value="1"/>
</dbReference>
<evidence type="ECO:0000313" key="2">
    <source>
        <dbReference type="EMBL" id="DAE16827.1"/>
    </source>
</evidence>
<evidence type="ECO:0000259" key="1">
    <source>
        <dbReference type="Pfam" id="PF24963"/>
    </source>
</evidence>
<dbReference type="EMBL" id="BK015631">
    <property type="protein sequence ID" value="DAE16827.1"/>
    <property type="molecule type" value="Genomic_DNA"/>
</dbReference>
<organism evidence="2">
    <name type="scientific">Siphoviridae sp. ctVii20</name>
    <dbReference type="NCBI Taxonomy" id="2825533"/>
    <lineage>
        <taxon>Viruses</taxon>
        <taxon>Duplodnaviria</taxon>
        <taxon>Heunggongvirae</taxon>
        <taxon>Uroviricota</taxon>
        <taxon>Caudoviricetes</taxon>
    </lineage>
</organism>
<accession>A0A8S5QD96</accession>
<feature type="domain" description="DUF7768" evidence="1">
    <location>
        <begin position="33"/>
        <end position="128"/>
    </location>
</feature>
<reference evidence="2" key="1">
    <citation type="journal article" date="2021" name="Proc. Natl. Acad. Sci. U.S.A.">
        <title>A Catalog of Tens of Thousands of Viruses from Human Metagenomes Reveals Hidden Associations with Chronic Diseases.</title>
        <authorList>
            <person name="Tisza M.J."/>
            <person name="Buck C.B."/>
        </authorList>
    </citation>
    <scope>NUCLEOTIDE SEQUENCE</scope>
    <source>
        <strain evidence="2">CtVii20</strain>
    </source>
</reference>
<protein>
    <submittedName>
        <fullName evidence="2">Deoxyribosyltransferase</fullName>
    </submittedName>
</protein>
<dbReference type="InterPro" id="IPR056670">
    <property type="entry name" value="DUF7768"/>
</dbReference>